<feature type="region of interest" description="Disordered" evidence="1">
    <location>
        <begin position="84"/>
        <end position="108"/>
    </location>
</feature>
<dbReference type="AlphaFoldDB" id="A0A3R6GHA5"/>
<accession>A0A3R6GHA5</accession>
<dbReference type="EMBL" id="WNDD01000012">
    <property type="protein sequence ID" value="MTV02330.1"/>
    <property type="molecule type" value="Genomic_DNA"/>
</dbReference>
<evidence type="ECO:0000313" key="2">
    <source>
        <dbReference type="EMBL" id="MTU40293.1"/>
    </source>
</evidence>
<dbReference type="Proteomes" id="UP000434916">
    <property type="component" value="Unassembled WGS sequence"/>
</dbReference>
<dbReference type="InterPro" id="IPR011051">
    <property type="entry name" value="RmlC_Cupin_sf"/>
</dbReference>
<name>A0A3R6GHA5_9BACT</name>
<gene>
    <name evidence="2" type="ORF">GMD82_12650</name>
    <name evidence="3" type="ORF">GME02_11800</name>
</gene>
<dbReference type="Proteomes" id="UP000482671">
    <property type="component" value="Unassembled WGS sequence"/>
</dbReference>
<dbReference type="PANTHER" id="PTHR43698:SF1">
    <property type="entry name" value="BLL4564 PROTEIN"/>
    <property type="match status" value="1"/>
</dbReference>
<proteinExistence type="predicted"/>
<dbReference type="InterPro" id="IPR047263">
    <property type="entry name" value="HNL-like_cupin"/>
</dbReference>
<evidence type="ECO:0000256" key="1">
    <source>
        <dbReference type="SAM" id="MobiDB-lite"/>
    </source>
</evidence>
<reference evidence="4 5" key="1">
    <citation type="journal article" date="2019" name="Nat. Med.">
        <title>A library of human gut bacterial isolates paired with longitudinal multiomics data enables mechanistic microbiome research.</title>
        <authorList>
            <person name="Poyet M."/>
            <person name="Groussin M."/>
            <person name="Gibbons S.M."/>
            <person name="Avila-Pacheco J."/>
            <person name="Jiang X."/>
            <person name="Kearney S.M."/>
            <person name="Perrotta A.R."/>
            <person name="Berdy B."/>
            <person name="Zhao S."/>
            <person name="Lieberman T.D."/>
            <person name="Swanson P.K."/>
            <person name="Smith M."/>
            <person name="Roesemann S."/>
            <person name="Alexander J.E."/>
            <person name="Rich S.A."/>
            <person name="Livny J."/>
            <person name="Vlamakis H."/>
            <person name="Clish C."/>
            <person name="Bullock K."/>
            <person name="Deik A."/>
            <person name="Scott J."/>
            <person name="Pierce K.A."/>
            <person name="Xavier R.J."/>
            <person name="Alm E.J."/>
        </authorList>
    </citation>
    <scope>NUCLEOTIDE SEQUENCE [LARGE SCALE GENOMIC DNA]</scope>
    <source>
        <strain evidence="3 5">BIOML-A11</strain>
        <strain evidence="2 4">BIOML-A29</strain>
    </source>
</reference>
<organism evidence="3 5">
    <name type="scientific">Parabacteroides merdae</name>
    <dbReference type="NCBI Taxonomy" id="46503"/>
    <lineage>
        <taxon>Bacteria</taxon>
        <taxon>Pseudomonadati</taxon>
        <taxon>Bacteroidota</taxon>
        <taxon>Bacteroidia</taxon>
        <taxon>Bacteroidales</taxon>
        <taxon>Tannerellaceae</taxon>
        <taxon>Parabacteroides</taxon>
    </lineage>
</organism>
<dbReference type="Gene3D" id="2.60.120.10">
    <property type="entry name" value="Jelly Rolls"/>
    <property type="match status" value="1"/>
</dbReference>
<feature type="compositionally biased region" description="Basic and acidic residues" evidence="1">
    <location>
        <begin position="99"/>
        <end position="108"/>
    </location>
</feature>
<evidence type="ECO:0000313" key="3">
    <source>
        <dbReference type="EMBL" id="MTV02330.1"/>
    </source>
</evidence>
<evidence type="ECO:0000313" key="4">
    <source>
        <dbReference type="Proteomes" id="UP000434916"/>
    </source>
</evidence>
<keyword evidence="4" id="KW-1185">Reference proteome</keyword>
<sequence>MPIANVTFEPRSRNNWHIHKATKGGGQMLIGVAGRGWYQEEGKPAIEILPGTIIHIPANVKHWHGAAADSWFAHLAFEVPGEKTSNEWLEPVTDEEYDKLEQNKETRR</sequence>
<comment type="caution">
    <text evidence="3">The sequence shown here is derived from an EMBL/GenBank/DDBJ whole genome shotgun (WGS) entry which is preliminary data.</text>
</comment>
<dbReference type="EMBL" id="WNCN01000016">
    <property type="protein sequence ID" value="MTU40293.1"/>
    <property type="molecule type" value="Genomic_DNA"/>
</dbReference>
<dbReference type="PANTHER" id="PTHR43698">
    <property type="entry name" value="RIBD C-TERMINAL DOMAIN CONTAINING PROTEIN"/>
    <property type="match status" value="1"/>
</dbReference>
<protein>
    <submittedName>
        <fullName evidence="3">Uncharacterized protein</fullName>
    </submittedName>
</protein>
<evidence type="ECO:0000313" key="5">
    <source>
        <dbReference type="Proteomes" id="UP000482671"/>
    </source>
</evidence>
<dbReference type="InterPro" id="IPR014710">
    <property type="entry name" value="RmlC-like_jellyroll"/>
</dbReference>
<dbReference type="CDD" id="cd02233">
    <property type="entry name" value="cupin_HNL-like"/>
    <property type="match status" value="1"/>
</dbReference>
<dbReference type="SUPFAM" id="SSF51182">
    <property type="entry name" value="RmlC-like cupins"/>
    <property type="match status" value="1"/>
</dbReference>